<accession>A0A2M8GLZ4</accession>
<organism evidence="1 2">
    <name type="scientific">Candidatus Roizmanbacteria bacterium CG_4_8_14_3_um_filter_36_10</name>
    <dbReference type="NCBI Taxonomy" id="1974834"/>
    <lineage>
        <taxon>Bacteria</taxon>
        <taxon>Candidatus Roizmaniibacteriota</taxon>
    </lineage>
</organism>
<comment type="caution">
    <text evidence="1">The sequence shown here is derived from an EMBL/GenBank/DDBJ whole genome shotgun (WGS) entry which is preliminary data.</text>
</comment>
<dbReference type="Proteomes" id="UP000229370">
    <property type="component" value="Unassembled WGS sequence"/>
</dbReference>
<gene>
    <name evidence="1" type="ORF">CO007_04430</name>
</gene>
<dbReference type="EMBL" id="PFQK01000077">
    <property type="protein sequence ID" value="PJC81489.1"/>
    <property type="molecule type" value="Genomic_DNA"/>
</dbReference>
<name>A0A2M8GLZ4_9BACT</name>
<dbReference type="AlphaFoldDB" id="A0A2M8GLZ4"/>
<evidence type="ECO:0000313" key="1">
    <source>
        <dbReference type="EMBL" id="PJC81489.1"/>
    </source>
</evidence>
<sequence>MAVEKVFNEILNEPRYGSFSLTIIEGDSPQQTSAVPAIEMVHFGDEDEYIKKQRNKSPVPVLAFRSGGRGWCNVVVDERLIEVETVKLSIPGDRVNIFQEPMFKSVIKTTTIPPERFYKLYSCHQVFGECKMN</sequence>
<evidence type="ECO:0000313" key="2">
    <source>
        <dbReference type="Proteomes" id="UP000229370"/>
    </source>
</evidence>
<proteinExistence type="predicted"/>
<reference evidence="2" key="1">
    <citation type="submission" date="2017-09" db="EMBL/GenBank/DDBJ databases">
        <title>Depth-based differentiation of microbial function through sediment-hosted aquifers and enrichment of novel symbionts in the deep terrestrial subsurface.</title>
        <authorList>
            <person name="Probst A.J."/>
            <person name="Ladd B."/>
            <person name="Jarett J.K."/>
            <person name="Geller-Mcgrath D.E."/>
            <person name="Sieber C.M.K."/>
            <person name="Emerson J.B."/>
            <person name="Anantharaman K."/>
            <person name="Thomas B.C."/>
            <person name="Malmstrom R."/>
            <person name="Stieglmeier M."/>
            <person name="Klingl A."/>
            <person name="Woyke T."/>
            <person name="Ryan C.M."/>
            <person name="Banfield J.F."/>
        </authorList>
    </citation>
    <scope>NUCLEOTIDE SEQUENCE [LARGE SCALE GENOMIC DNA]</scope>
</reference>
<protein>
    <submittedName>
        <fullName evidence="1">Uncharacterized protein</fullName>
    </submittedName>
</protein>